<dbReference type="SUPFAM" id="SSF160755">
    <property type="entry name" value="YugN-like"/>
    <property type="match status" value="1"/>
</dbReference>
<evidence type="ECO:0008006" key="3">
    <source>
        <dbReference type="Google" id="ProtNLM"/>
    </source>
</evidence>
<sequence>MVPLESTLVGREEAFNQVRQYLNTKEFSLGGNWDYDHGYFDRYLDEAHKVWLRIPFQVTHGVLDGDNESTTAVIEIGSPFVLKHVYNEGMDKNAQAGFVTSLVNQFQDPLDKNAPVEDKWVSQAKTLLKEVESGWLPQ</sequence>
<dbReference type="Proteomes" id="UP000450917">
    <property type="component" value="Unassembled WGS sequence"/>
</dbReference>
<name>A0A7X2Z9I3_9BACL</name>
<reference evidence="1 2" key="1">
    <citation type="submission" date="2019-11" db="EMBL/GenBank/DDBJ databases">
        <title>Draft genome sequences of five Paenibacillus species of dairy origin.</title>
        <authorList>
            <person name="Olajide A.M."/>
            <person name="Chen S."/>
            <person name="Lapointe G."/>
        </authorList>
    </citation>
    <scope>NUCLEOTIDE SEQUENCE [LARGE SCALE GENOMIC DNA]</scope>
    <source>
        <strain evidence="1 2">2CS3</strain>
    </source>
</reference>
<dbReference type="EMBL" id="WNZX01000006">
    <property type="protein sequence ID" value="MUG70844.1"/>
    <property type="molecule type" value="Genomic_DNA"/>
</dbReference>
<accession>A0A7X2Z9I3</accession>
<organism evidence="1 2">
    <name type="scientific">Paenibacillus validus</name>
    <dbReference type="NCBI Taxonomy" id="44253"/>
    <lineage>
        <taxon>Bacteria</taxon>
        <taxon>Bacillati</taxon>
        <taxon>Bacillota</taxon>
        <taxon>Bacilli</taxon>
        <taxon>Bacillales</taxon>
        <taxon>Paenibacillaceae</taxon>
        <taxon>Paenibacillus</taxon>
    </lineage>
</organism>
<evidence type="ECO:0000313" key="1">
    <source>
        <dbReference type="EMBL" id="MUG70844.1"/>
    </source>
</evidence>
<keyword evidence="2" id="KW-1185">Reference proteome</keyword>
<proteinExistence type="predicted"/>
<comment type="caution">
    <text evidence="1">The sequence shown here is derived from an EMBL/GenBank/DDBJ whole genome shotgun (WGS) entry which is preliminary data.</text>
</comment>
<dbReference type="RefSeq" id="WP_127608328.1">
    <property type="nucleotide sequence ID" value="NZ_JARTHJ010000090.1"/>
</dbReference>
<dbReference type="InterPro" id="IPR014967">
    <property type="entry name" value="Uncharacterised_YugN-like"/>
</dbReference>
<protein>
    <recommendedName>
        <fullName evidence="3">YugN-like family protein</fullName>
    </recommendedName>
</protein>
<dbReference type="Pfam" id="PF08868">
    <property type="entry name" value="YugN"/>
    <property type="match status" value="1"/>
</dbReference>
<dbReference type="InterPro" id="IPR036491">
    <property type="entry name" value="YugN-like_sf"/>
</dbReference>
<dbReference type="Gene3D" id="3.30.310.100">
    <property type="entry name" value="YugN-like"/>
    <property type="match status" value="1"/>
</dbReference>
<gene>
    <name evidence="1" type="ORF">GNP93_09145</name>
</gene>
<dbReference type="AlphaFoldDB" id="A0A7X2Z9I3"/>
<evidence type="ECO:0000313" key="2">
    <source>
        <dbReference type="Proteomes" id="UP000450917"/>
    </source>
</evidence>